<name>A0ABD3NCY9_9STRA</name>
<accession>A0ABD3NCY9</accession>
<dbReference type="Gene3D" id="3.40.640.10">
    <property type="entry name" value="Type I PLP-dependent aspartate aminotransferase-like (Major domain)"/>
    <property type="match status" value="1"/>
</dbReference>
<dbReference type="Pfam" id="PF00266">
    <property type="entry name" value="Aminotran_5"/>
    <property type="match status" value="1"/>
</dbReference>
<dbReference type="PANTHER" id="PTHR43686">
    <property type="entry name" value="SULFURTRANSFERASE-RELATED"/>
    <property type="match status" value="1"/>
</dbReference>
<dbReference type="InterPro" id="IPR015422">
    <property type="entry name" value="PyrdxlP-dep_Trfase_small"/>
</dbReference>
<dbReference type="Pfam" id="PF01171">
    <property type="entry name" value="ATP_bind_3"/>
    <property type="match status" value="1"/>
</dbReference>
<feature type="region of interest" description="Disordered" evidence="1">
    <location>
        <begin position="864"/>
        <end position="945"/>
    </location>
</feature>
<evidence type="ECO:0000313" key="4">
    <source>
        <dbReference type="EMBL" id="KAL3773883.1"/>
    </source>
</evidence>
<feature type="compositionally biased region" description="Polar residues" evidence="1">
    <location>
        <begin position="1"/>
        <end position="22"/>
    </location>
</feature>
<proteinExistence type="predicted"/>
<sequence length="1300" mass="143368">MQRSNNHTISIASKMSNTQSTEMECGSSLAEDAWATPIPAATASEAAQTQTISSRDEALLKLRQLRSQIASDIITDPTTNGSAFPTFLSPLQLPSTSPHTGTHVPLIYCDHTASHRPSSSIENYLRSTSYPCHANTHTNITYTGSQSTAFVAEARQIVAESTGARVTGKASLDSVIFAGNGVTGAVATLIDALNLRGSINTDSKRPVVFVGPHEHHSNLLPWREAGCEVVNVPAKSGMVDLTALESMLSSNKYGHHSNRLRMGAFSAVSNVTGVIADVDQIATLLHKYNCLAFFDYASGAPYVKMNMNPGGEAYKDAIYFSPHKCFGGTSTPGVLVVKKRLVSQTNPPRVCGGGTVFYVTEGSHRFLSNRIERYEGGTPDGVGIQRVGLAMLAGRRIANEYERIVQSVKNHDDYSAKALPKTLLEYECSTYDRVVAKLKTHAPNLIMLGCNDTQFSGENNPNCIGRHLPVFSFLIRCGKRFLHYNYVCAILNDVFGIQSRGGCQCAGPYSQFLLGLTKTIINDGHSVEVPNNANRKIEQALLRSDRPCELLRPGYTRLSLPFKGLREEEVDYVVKALIWVSRNAWALLPQYTCDHRTGEWRHWSRRGKPLGKERRWLSHYDILSSQDRNADVSSTVDIEPPPSQRLDLALQNADAILEAAKGNTRFLSEVEKMSLADGMLGSGNNSGTDDSLEVLRWYVYQQECVDALRDGLDEVPHTCDKKALLGGVLLESNGEEESTNMDVYFDAHSFRQKSSLPVPTLVSFREGDHAGEAPYEEIKAGFEDGELSNECVIFSHAADEWIPIEEFIQQYEDDSSDKSTNGRKRDLSEMKEVSEAQMIKSLAYPSSEAIHLVNVDAPANERVAPASNVAPAADKREKKKPSRDVSQWGQCSAPHITSSKDMMQDSPTNDEKKTETPDAVMADSSPQPNQSKKSKKNKQTKPPPKMMRFITQAMIQWEMIQEGDRLLLGLSGGKDSLSLLHCLLELQRKLPIKFDIEVCTIDPMTPSFDPSPLIPYVEGLGLKYHYIRDDIVERAASSGKDGKTVSSLCAFCARMKRGNLYTCARKNNCNKLVLAQHLDDCAESFLMSVMHNGFIRTMKANYKINAGDISVIRPLVYCRESLMTEFAKSANLPVINENCPACFEEPKERARVKKLLSREETLYPNLYDHIRRALIPIMHDDSTAIMRLYLEETIAKSVKVPSAKKKSGKGVTIEGKPVNASNNTVLNNDSVEGTSQNTSTNLASATEEQLIAELARRRAAKFQLSGAMKRLDNADDEDPTGQVCTLNGGNGSIPCRELME</sequence>
<dbReference type="SUPFAM" id="SSF53383">
    <property type="entry name" value="PLP-dependent transferases"/>
    <property type="match status" value="1"/>
</dbReference>
<feature type="region of interest" description="Disordered" evidence="1">
    <location>
        <begin position="809"/>
        <end position="832"/>
    </location>
</feature>
<dbReference type="SUPFAM" id="SSF52402">
    <property type="entry name" value="Adenine nucleotide alpha hydrolases-like"/>
    <property type="match status" value="1"/>
</dbReference>
<feature type="compositionally biased region" description="Polar residues" evidence="1">
    <location>
        <begin position="884"/>
        <end position="907"/>
    </location>
</feature>
<evidence type="ECO:0008006" key="6">
    <source>
        <dbReference type="Google" id="ProtNLM"/>
    </source>
</evidence>
<dbReference type="InterPro" id="IPR015424">
    <property type="entry name" value="PyrdxlP-dep_Trfase"/>
</dbReference>
<dbReference type="InterPro" id="IPR015421">
    <property type="entry name" value="PyrdxlP-dep_Trfase_major"/>
</dbReference>
<dbReference type="PANTHER" id="PTHR43686:SF1">
    <property type="entry name" value="AMINOTRAN_5 DOMAIN-CONTAINING PROTEIN"/>
    <property type="match status" value="1"/>
</dbReference>
<reference evidence="4 5" key="1">
    <citation type="submission" date="2024-10" db="EMBL/GenBank/DDBJ databases">
        <title>Updated reference genomes for cyclostephanoid diatoms.</title>
        <authorList>
            <person name="Roberts W.R."/>
            <person name="Alverson A.J."/>
        </authorList>
    </citation>
    <scope>NUCLEOTIDE SEQUENCE [LARGE SCALE GENOMIC DNA]</scope>
    <source>
        <strain evidence="4 5">AJA010-31</strain>
    </source>
</reference>
<evidence type="ECO:0000256" key="1">
    <source>
        <dbReference type="SAM" id="MobiDB-lite"/>
    </source>
</evidence>
<dbReference type="Proteomes" id="UP001530400">
    <property type="component" value="Unassembled WGS sequence"/>
</dbReference>
<protein>
    <recommendedName>
        <fullName evidence="6">Aminotransferase class V domain-containing protein</fullName>
    </recommendedName>
</protein>
<dbReference type="Gene3D" id="3.40.50.620">
    <property type="entry name" value="HUPs"/>
    <property type="match status" value="1"/>
</dbReference>
<feature type="compositionally biased region" description="Basic and acidic residues" evidence="1">
    <location>
        <begin position="823"/>
        <end position="832"/>
    </location>
</feature>
<feature type="domain" description="tRNA(Ile)-lysidine/2-thiocytidine synthase N-terminal" evidence="3">
    <location>
        <begin position="966"/>
        <end position="1135"/>
    </location>
</feature>
<dbReference type="InterPro" id="IPR000192">
    <property type="entry name" value="Aminotrans_V_dom"/>
</dbReference>
<gene>
    <name evidence="4" type="ORF">ACHAWO_007203</name>
</gene>
<evidence type="ECO:0000259" key="2">
    <source>
        <dbReference type="Pfam" id="PF00266"/>
    </source>
</evidence>
<dbReference type="EMBL" id="JALLPJ020001216">
    <property type="protein sequence ID" value="KAL3773883.1"/>
    <property type="molecule type" value="Genomic_DNA"/>
</dbReference>
<dbReference type="CDD" id="cd24138">
    <property type="entry name" value="TtcA-like"/>
    <property type="match status" value="1"/>
</dbReference>
<keyword evidence="5" id="KW-1185">Reference proteome</keyword>
<feature type="domain" description="Aminotransferase class V" evidence="2">
    <location>
        <begin position="108"/>
        <end position="391"/>
    </location>
</feature>
<organism evidence="4 5">
    <name type="scientific">Cyclotella atomus</name>
    <dbReference type="NCBI Taxonomy" id="382360"/>
    <lineage>
        <taxon>Eukaryota</taxon>
        <taxon>Sar</taxon>
        <taxon>Stramenopiles</taxon>
        <taxon>Ochrophyta</taxon>
        <taxon>Bacillariophyta</taxon>
        <taxon>Coscinodiscophyceae</taxon>
        <taxon>Thalassiosirophycidae</taxon>
        <taxon>Stephanodiscales</taxon>
        <taxon>Stephanodiscaceae</taxon>
        <taxon>Cyclotella</taxon>
    </lineage>
</organism>
<dbReference type="Gene3D" id="3.90.1150.10">
    <property type="entry name" value="Aspartate Aminotransferase, domain 1"/>
    <property type="match status" value="1"/>
</dbReference>
<feature type="compositionally biased region" description="Polar residues" evidence="1">
    <location>
        <begin position="1219"/>
        <end position="1242"/>
    </location>
</feature>
<feature type="region of interest" description="Disordered" evidence="1">
    <location>
        <begin position="1"/>
        <end position="28"/>
    </location>
</feature>
<dbReference type="InterPro" id="IPR011063">
    <property type="entry name" value="TilS/TtcA_N"/>
</dbReference>
<dbReference type="InterPro" id="IPR014729">
    <property type="entry name" value="Rossmann-like_a/b/a_fold"/>
</dbReference>
<evidence type="ECO:0000313" key="5">
    <source>
        <dbReference type="Proteomes" id="UP001530400"/>
    </source>
</evidence>
<comment type="caution">
    <text evidence="4">The sequence shown here is derived from an EMBL/GenBank/DDBJ whole genome shotgun (WGS) entry which is preliminary data.</text>
</comment>
<evidence type="ECO:0000259" key="3">
    <source>
        <dbReference type="Pfam" id="PF01171"/>
    </source>
</evidence>
<feature type="region of interest" description="Disordered" evidence="1">
    <location>
        <begin position="1207"/>
        <end position="1242"/>
    </location>
</feature>